<evidence type="ECO:0000313" key="1">
    <source>
        <dbReference type="EMBL" id="MFD0854162.1"/>
    </source>
</evidence>
<gene>
    <name evidence="1" type="ORF">ACFQ07_18135</name>
</gene>
<reference evidence="2" key="1">
    <citation type="journal article" date="2019" name="Int. J. Syst. Evol. Microbiol.">
        <title>The Global Catalogue of Microorganisms (GCM) 10K type strain sequencing project: providing services to taxonomists for standard genome sequencing and annotation.</title>
        <authorList>
            <consortium name="The Broad Institute Genomics Platform"/>
            <consortium name="The Broad Institute Genome Sequencing Center for Infectious Disease"/>
            <person name="Wu L."/>
            <person name="Ma J."/>
        </authorList>
    </citation>
    <scope>NUCLEOTIDE SEQUENCE [LARGE SCALE GENOMIC DNA]</scope>
    <source>
        <strain evidence="2">JCM 31696</strain>
    </source>
</reference>
<keyword evidence="2" id="KW-1185">Reference proteome</keyword>
<feature type="non-terminal residue" evidence="1">
    <location>
        <position position="1"/>
    </location>
</feature>
<evidence type="ECO:0000313" key="2">
    <source>
        <dbReference type="Proteomes" id="UP001597083"/>
    </source>
</evidence>
<protein>
    <submittedName>
        <fullName evidence="1">Uncharacterized protein</fullName>
    </submittedName>
</protein>
<proteinExistence type="predicted"/>
<dbReference type="EMBL" id="JBHTIR010002736">
    <property type="protein sequence ID" value="MFD0854162.1"/>
    <property type="molecule type" value="Genomic_DNA"/>
</dbReference>
<name>A0ABW3CKT6_9ACTN</name>
<dbReference type="Proteomes" id="UP001597083">
    <property type="component" value="Unassembled WGS sequence"/>
</dbReference>
<comment type="caution">
    <text evidence="1">The sequence shown here is derived from an EMBL/GenBank/DDBJ whole genome shotgun (WGS) entry which is preliminary data.</text>
</comment>
<organism evidence="1 2">
    <name type="scientific">Actinomadura adrarensis</name>
    <dbReference type="NCBI Taxonomy" id="1819600"/>
    <lineage>
        <taxon>Bacteria</taxon>
        <taxon>Bacillati</taxon>
        <taxon>Actinomycetota</taxon>
        <taxon>Actinomycetes</taxon>
        <taxon>Streptosporangiales</taxon>
        <taxon>Thermomonosporaceae</taxon>
        <taxon>Actinomadura</taxon>
    </lineage>
</organism>
<sequence>LSGDAADDVLAGEGQEVIPEALADALTVMRHITRIHTTTLLNQLVNLAEDVYGDWTPDRLAEELAAAGVERSTIQVKIDGVNRNGYHKADLVAAAELYGGAE</sequence>
<accession>A0ABW3CKT6</accession>